<keyword evidence="1" id="KW-0378">Hydrolase</keyword>
<dbReference type="Gene3D" id="1.10.150.720">
    <property type="entry name" value="Haloacid dehalogenase-like hydrolase"/>
    <property type="match status" value="1"/>
</dbReference>
<protein>
    <submittedName>
        <fullName evidence="1">HAD hydrolase subfamily IA REG-2-like protein</fullName>
    </submittedName>
</protein>
<dbReference type="PANTHER" id="PTHR46191:SF2">
    <property type="entry name" value="HALOACID DEHALOGENASE-LIKE HYDROLASE DOMAIN-CONTAINING PROTEIN 3"/>
    <property type="match status" value="1"/>
</dbReference>
<dbReference type="InterPro" id="IPR051828">
    <property type="entry name" value="HAD-like_hydrolase_domain"/>
</dbReference>
<dbReference type="AlphaFoldDB" id="A0A9P5MZ39"/>
<dbReference type="InterPro" id="IPR044924">
    <property type="entry name" value="HAD-SF_hydro_IA_REG-2-like_cap"/>
</dbReference>
<name>A0A9P5MZ39_9AGAM</name>
<organism evidence="1 2">
    <name type="scientific">Russula ochroleuca</name>
    <dbReference type="NCBI Taxonomy" id="152965"/>
    <lineage>
        <taxon>Eukaryota</taxon>
        <taxon>Fungi</taxon>
        <taxon>Dikarya</taxon>
        <taxon>Basidiomycota</taxon>
        <taxon>Agaricomycotina</taxon>
        <taxon>Agaricomycetes</taxon>
        <taxon>Russulales</taxon>
        <taxon>Russulaceae</taxon>
        <taxon>Russula</taxon>
    </lineage>
</organism>
<dbReference type="SFLD" id="SFLDS00003">
    <property type="entry name" value="Haloacid_Dehalogenase"/>
    <property type="match status" value="1"/>
</dbReference>
<dbReference type="InterPro" id="IPR036412">
    <property type="entry name" value="HAD-like_sf"/>
</dbReference>
<dbReference type="Gene3D" id="3.40.50.1000">
    <property type="entry name" value="HAD superfamily/HAD-like"/>
    <property type="match status" value="1"/>
</dbReference>
<dbReference type="OrthoDB" id="444127at2759"/>
<reference evidence="1" key="1">
    <citation type="submission" date="2019-10" db="EMBL/GenBank/DDBJ databases">
        <authorList>
            <consortium name="DOE Joint Genome Institute"/>
            <person name="Kuo A."/>
            <person name="Miyauchi S."/>
            <person name="Kiss E."/>
            <person name="Drula E."/>
            <person name="Kohler A."/>
            <person name="Sanchez-Garcia M."/>
            <person name="Andreopoulos B."/>
            <person name="Barry K.W."/>
            <person name="Bonito G."/>
            <person name="Buee M."/>
            <person name="Carver A."/>
            <person name="Chen C."/>
            <person name="Cichocki N."/>
            <person name="Clum A."/>
            <person name="Culley D."/>
            <person name="Crous P.W."/>
            <person name="Fauchery L."/>
            <person name="Girlanda M."/>
            <person name="Hayes R."/>
            <person name="Keri Z."/>
            <person name="LaButti K."/>
            <person name="Lipzen A."/>
            <person name="Lombard V."/>
            <person name="Magnuson J."/>
            <person name="Maillard F."/>
            <person name="Morin E."/>
            <person name="Murat C."/>
            <person name="Nolan M."/>
            <person name="Ohm R."/>
            <person name="Pangilinan J."/>
            <person name="Pereira M."/>
            <person name="Perotto S."/>
            <person name="Peter M."/>
            <person name="Riley R."/>
            <person name="Sitrit Y."/>
            <person name="Stielow B."/>
            <person name="Szollosi G."/>
            <person name="Zifcakova L."/>
            <person name="Stursova M."/>
            <person name="Spatafora J.W."/>
            <person name="Tedersoo L."/>
            <person name="Vaario L.-M."/>
            <person name="Yamada A."/>
            <person name="Yan M."/>
            <person name="Wang P."/>
            <person name="Xu J."/>
            <person name="Bruns T."/>
            <person name="Baldrian P."/>
            <person name="Vilgalys R."/>
            <person name="Henrissat B."/>
            <person name="Grigoriev I.V."/>
            <person name="Hibbett D."/>
            <person name="Nagy L.G."/>
            <person name="Martin F.M."/>
        </authorList>
    </citation>
    <scope>NUCLEOTIDE SEQUENCE</scope>
    <source>
        <strain evidence="1">Prilba</strain>
    </source>
</reference>
<evidence type="ECO:0000313" key="1">
    <source>
        <dbReference type="EMBL" id="KAF8482412.1"/>
    </source>
</evidence>
<dbReference type="GO" id="GO:0005634">
    <property type="term" value="C:nucleus"/>
    <property type="evidence" value="ECO:0007669"/>
    <property type="project" value="TreeGrafter"/>
</dbReference>
<dbReference type="SUPFAM" id="SSF56784">
    <property type="entry name" value="HAD-like"/>
    <property type="match status" value="1"/>
</dbReference>
<dbReference type="InterPro" id="IPR006439">
    <property type="entry name" value="HAD-SF_hydro_IA"/>
</dbReference>
<gene>
    <name evidence="1" type="ORF">DFH94DRAFT_726813</name>
</gene>
<dbReference type="Proteomes" id="UP000759537">
    <property type="component" value="Unassembled WGS sequence"/>
</dbReference>
<dbReference type="GO" id="GO:0016791">
    <property type="term" value="F:phosphatase activity"/>
    <property type="evidence" value="ECO:0007669"/>
    <property type="project" value="UniProtKB-ARBA"/>
</dbReference>
<dbReference type="Pfam" id="PF00702">
    <property type="entry name" value="Hydrolase"/>
    <property type="match status" value="1"/>
</dbReference>
<comment type="caution">
    <text evidence="1">The sequence shown here is derived from an EMBL/GenBank/DDBJ whole genome shotgun (WGS) entry which is preliminary data.</text>
</comment>
<dbReference type="EMBL" id="WHVB01000005">
    <property type="protein sequence ID" value="KAF8482412.1"/>
    <property type="molecule type" value="Genomic_DNA"/>
</dbReference>
<proteinExistence type="predicted"/>
<sequence>MIRLVTFDALHTLITPRKPIHAQYAEVFSPYLGTLPPDAIARSFKLALRQLQAERPSYRAGVEGWWSEVVSRTAVGAGANPQAVQRHLGTIVPSLMKRFGSREGYRLFDDSIPTLRTLREMGVRTGLITNSDARIADVLEDLGISGYLSPVLISETERVEKPSMSIFLAACARGGATQVETLHVGDDFQDDYIGADNAGLHALLLRREESGSEGTQRGTVMDFRTIKSLNVVKDLYGVIAWVEKMNKTR</sequence>
<keyword evidence="2" id="KW-1185">Reference proteome</keyword>
<evidence type="ECO:0000313" key="2">
    <source>
        <dbReference type="Proteomes" id="UP000759537"/>
    </source>
</evidence>
<dbReference type="InterPro" id="IPR023214">
    <property type="entry name" value="HAD_sf"/>
</dbReference>
<dbReference type="PANTHER" id="PTHR46191">
    <property type="match status" value="1"/>
</dbReference>
<dbReference type="SFLD" id="SFLDG01129">
    <property type="entry name" value="C1.5:_HAD__Beta-PGM__Phosphata"/>
    <property type="match status" value="1"/>
</dbReference>
<dbReference type="NCBIfam" id="TIGR01549">
    <property type="entry name" value="HAD-SF-IA-v1"/>
    <property type="match status" value="1"/>
</dbReference>
<reference evidence="1" key="2">
    <citation type="journal article" date="2020" name="Nat. Commun.">
        <title>Large-scale genome sequencing of mycorrhizal fungi provides insights into the early evolution of symbiotic traits.</title>
        <authorList>
            <person name="Miyauchi S."/>
            <person name="Kiss E."/>
            <person name="Kuo A."/>
            <person name="Drula E."/>
            <person name="Kohler A."/>
            <person name="Sanchez-Garcia M."/>
            <person name="Morin E."/>
            <person name="Andreopoulos B."/>
            <person name="Barry K.W."/>
            <person name="Bonito G."/>
            <person name="Buee M."/>
            <person name="Carver A."/>
            <person name="Chen C."/>
            <person name="Cichocki N."/>
            <person name="Clum A."/>
            <person name="Culley D."/>
            <person name="Crous P.W."/>
            <person name="Fauchery L."/>
            <person name="Girlanda M."/>
            <person name="Hayes R.D."/>
            <person name="Keri Z."/>
            <person name="LaButti K."/>
            <person name="Lipzen A."/>
            <person name="Lombard V."/>
            <person name="Magnuson J."/>
            <person name="Maillard F."/>
            <person name="Murat C."/>
            <person name="Nolan M."/>
            <person name="Ohm R.A."/>
            <person name="Pangilinan J."/>
            <person name="Pereira M.F."/>
            <person name="Perotto S."/>
            <person name="Peter M."/>
            <person name="Pfister S."/>
            <person name="Riley R."/>
            <person name="Sitrit Y."/>
            <person name="Stielow J.B."/>
            <person name="Szollosi G."/>
            <person name="Zifcakova L."/>
            <person name="Stursova M."/>
            <person name="Spatafora J.W."/>
            <person name="Tedersoo L."/>
            <person name="Vaario L.M."/>
            <person name="Yamada A."/>
            <person name="Yan M."/>
            <person name="Wang P."/>
            <person name="Xu J."/>
            <person name="Bruns T."/>
            <person name="Baldrian P."/>
            <person name="Vilgalys R."/>
            <person name="Dunand C."/>
            <person name="Henrissat B."/>
            <person name="Grigoriev I.V."/>
            <person name="Hibbett D."/>
            <person name="Nagy L.G."/>
            <person name="Martin F.M."/>
        </authorList>
    </citation>
    <scope>NUCLEOTIDE SEQUENCE</scope>
    <source>
        <strain evidence="1">Prilba</strain>
    </source>
</reference>
<accession>A0A9P5MZ39</accession>